<dbReference type="EMBL" id="JAESVB010000005">
    <property type="protein sequence ID" value="MCB8876214.1"/>
    <property type="molecule type" value="Genomic_DNA"/>
</dbReference>
<dbReference type="InterPro" id="IPR000277">
    <property type="entry name" value="Cys/Met-Metab_PyrdxlP-dep_enz"/>
</dbReference>
<dbReference type="InterPro" id="IPR015421">
    <property type="entry name" value="PyrdxlP-dep_Trfase_major"/>
</dbReference>
<dbReference type="Proteomes" id="UP000708298">
    <property type="component" value="Unassembled WGS sequence"/>
</dbReference>
<dbReference type="GO" id="GO:0019346">
    <property type="term" value="P:transsulfuration"/>
    <property type="evidence" value="ECO:0007669"/>
    <property type="project" value="InterPro"/>
</dbReference>
<dbReference type="RefSeq" id="WP_227321869.1">
    <property type="nucleotide sequence ID" value="NZ_JAESVB010000005.1"/>
</dbReference>
<dbReference type="SUPFAM" id="SSF53383">
    <property type="entry name" value="PLP-dependent transferases"/>
    <property type="match status" value="1"/>
</dbReference>
<gene>
    <name evidence="5" type="ORF">ASILVAE211_13560</name>
</gene>
<dbReference type="FunFam" id="3.40.640.10:FF:000046">
    <property type="entry name" value="Cystathionine gamma-lyase"/>
    <property type="match status" value="1"/>
</dbReference>
<dbReference type="InterPro" id="IPR015422">
    <property type="entry name" value="PyrdxlP-dep_Trfase_small"/>
</dbReference>
<dbReference type="PANTHER" id="PTHR11808">
    <property type="entry name" value="TRANS-SULFURATION ENZYME FAMILY MEMBER"/>
    <property type="match status" value="1"/>
</dbReference>
<proteinExistence type="inferred from homology"/>
<evidence type="ECO:0000256" key="4">
    <source>
        <dbReference type="RuleBase" id="RU362118"/>
    </source>
</evidence>
<comment type="similarity">
    <text evidence="4">Belongs to the trans-sulfuration enzymes family.</text>
</comment>
<dbReference type="AlphaFoldDB" id="A0A963YSG0"/>
<evidence type="ECO:0000256" key="3">
    <source>
        <dbReference type="PIRSR" id="PIRSR001434-2"/>
    </source>
</evidence>
<sequence>MADPKTGPALSLETLAIGAGYDPADHNGAAKPPIYMTSTFVYPSAAVARAVHQAFFDGDVPERSGKNGFIYARLDHPNLVMAQTRIATLDRAEDSALFSSGMAAVSTLAQCFLRPGDSVMHSRPIYGGTDMFLNTHMTEMGVHPFGFTDGVDEASLIQVADAAMAKGPLTLIMVESPANPTCAIADIALISRLADRIALAQGRRPIISVDNTFLGPFLQSPLEHGADLCLTSLTKYAGGHSDFMGGSVSGSAALVGRLKKLRTLLGNHADPHNCWMLLRSVETMALRTERAVANAKQIAVFLRDHPKVIRITYLDFLEEGSAARAVYDRQCAGPGSTFSFDVEGGEAGAFRFLDRLKLLRFAVSLGGAETLICHPATTTHYAVPEENRMAVHIGPATMRVSVGIETAADLIADLTQALEVV</sequence>
<dbReference type="PANTHER" id="PTHR11808:SF86">
    <property type="entry name" value="METHIONINE GAMMA-LYASE"/>
    <property type="match status" value="1"/>
</dbReference>
<protein>
    <submittedName>
        <fullName evidence="5">Cystathionine gamma-synthase family protein</fullName>
    </submittedName>
</protein>
<dbReference type="Gene3D" id="3.40.640.10">
    <property type="entry name" value="Type I PLP-dependent aspartate aminotransferase-like (Major domain)"/>
    <property type="match status" value="1"/>
</dbReference>
<dbReference type="Pfam" id="PF01053">
    <property type="entry name" value="Cys_Met_Meta_PP"/>
    <property type="match status" value="1"/>
</dbReference>
<reference evidence="5" key="2">
    <citation type="submission" date="2021-01" db="EMBL/GenBank/DDBJ databases">
        <authorList>
            <person name="Mieszkin S."/>
            <person name="Pouder E."/>
            <person name="Alain K."/>
        </authorList>
    </citation>
    <scope>NUCLEOTIDE SEQUENCE</scope>
    <source>
        <strain evidence="5">HW T2.11</strain>
    </source>
</reference>
<dbReference type="GO" id="GO:0030170">
    <property type="term" value="F:pyridoxal phosphate binding"/>
    <property type="evidence" value="ECO:0007669"/>
    <property type="project" value="InterPro"/>
</dbReference>
<name>A0A963YSG0_9PROT</name>
<keyword evidence="6" id="KW-1185">Reference proteome</keyword>
<reference evidence="5" key="1">
    <citation type="journal article" date="2021" name="Microorganisms">
        <title>Acidisoma silvae sp. nov. and Acidisomacellulosilytica sp. nov., Two Acidophilic Bacteria Isolated from Decaying Wood, Hydrolyzing Cellulose and Producing Poly-3-hydroxybutyrate.</title>
        <authorList>
            <person name="Mieszkin S."/>
            <person name="Pouder E."/>
            <person name="Uroz S."/>
            <person name="Simon-Colin C."/>
            <person name="Alain K."/>
        </authorList>
    </citation>
    <scope>NUCLEOTIDE SEQUENCE</scope>
    <source>
        <strain evidence="5">HW T2.11</strain>
    </source>
</reference>
<evidence type="ECO:0000256" key="1">
    <source>
        <dbReference type="ARBA" id="ARBA00001933"/>
    </source>
</evidence>
<dbReference type="InterPro" id="IPR015424">
    <property type="entry name" value="PyrdxlP-dep_Trfase"/>
</dbReference>
<evidence type="ECO:0000313" key="6">
    <source>
        <dbReference type="Proteomes" id="UP000708298"/>
    </source>
</evidence>
<keyword evidence="2 3" id="KW-0663">Pyridoxal phosphate</keyword>
<accession>A0A963YSG0</accession>
<evidence type="ECO:0000256" key="2">
    <source>
        <dbReference type="ARBA" id="ARBA00022898"/>
    </source>
</evidence>
<feature type="modified residue" description="N6-(pyridoxal phosphate)lysine" evidence="3">
    <location>
        <position position="235"/>
    </location>
</feature>
<evidence type="ECO:0000313" key="5">
    <source>
        <dbReference type="EMBL" id="MCB8876214.1"/>
    </source>
</evidence>
<dbReference type="GO" id="GO:0016846">
    <property type="term" value="F:carbon-sulfur lyase activity"/>
    <property type="evidence" value="ECO:0007669"/>
    <property type="project" value="TreeGrafter"/>
</dbReference>
<organism evidence="5 6">
    <name type="scientific">Acidisoma silvae</name>
    <dbReference type="NCBI Taxonomy" id="2802396"/>
    <lineage>
        <taxon>Bacteria</taxon>
        <taxon>Pseudomonadati</taxon>
        <taxon>Pseudomonadota</taxon>
        <taxon>Alphaproteobacteria</taxon>
        <taxon>Acetobacterales</taxon>
        <taxon>Acidocellaceae</taxon>
        <taxon>Acidisoma</taxon>
    </lineage>
</organism>
<comment type="cofactor">
    <cofactor evidence="1 4">
        <name>pyridoxal 5'-phosphate</name>
        <dbReference type="ChEBI" id="CHEBI:597326"/>
    </cofactor>
</comment>
<dbReference type="PIRSF" id="PIRSF001434">
    <property type="entry name" value="CGS"/>
    <property type="match status" value="1"/>
</dbReference>
<dbReference type="GO" id="GO:0005737">
    <property type="term" value="C:cytoplasm"/>
    <property type="evidence" value="ECO:0007669"/>
    <property type="project" value="TreeGrafter"/>
</dbReference>
<comment type="caution">
    <text evidence="5">The sequence shown here is derived from an EMBL/GenBank/DDBJ whole genome shotgun (WGS) entry which is preliminary data.</text>
</comment>
<dbReference type="Gene3D" id="3.90.1150.10">
    <property type="entry name" value="Aspartate Aminotransferase, domain 1"/>
    <property type="match status" value="1"/>
</dbReference>
<dbReference type="NCBIfam" id="NF005455">
    <property type="entry name" value="PRK07049.1"/>
    <property type="match status" value="1"/>
</dbReference>